<proteinExistence type="predicted"/>
<protein>
    <submittedName>
        <fullName evidence="3">Uncharacterized protein</fullName>
    </submittedName>
</protein>
<name>A0A6A5ZJT7_9PLEO</name>
<evidence type="ECO:0000256" key="2">
    <source>
        <dbReference type="SAM" id="Phobius"/>
    </source>
</evidence>
<reference evidence="3" key="1">
    <citation type="journal article" date="2020" name="Stud. Mycol.">
        <title>101 Dothideomycetes genomes: a test case for predicting lifestyles and emergence of pathogens.</title>
        <authorList>
            <person name="Haridas S."/>
            <person name="Albert R."/>
            <person name="Binder M."/>
            <person name="Bloem J."/>
            <person name="Labutti K."/>
            <person name="Salamov A."/>
            <person name="Andreopoulos B."/>
            <person name="Baker S."/>
            <person name="Barry K."/>
            <person name="Bills G."/>
            <person name="Bluhm B."/>
            <person name="Cannon C."/>
            <person name="Castanera R."/>
            <person name="Culley D."/>
            <person name="Daum C."/>
            <person name="Ezra D."/>
            <person name="Gonzalez J."/>
            <person name="Henrissat B."/>
            <person name="Kuo A."/>
            <person name="Liang C."/>
            <person name="Lipzen A."/>
            <person name="Lutzoni F."/>
            <person name="Magnuson J."/>
            <person name="Mondo S."/>
            <person name="Nolan M."/>
            <person name="Ohm R."/>
            <person name="Pangilinan J."/>
            <person name="Park H.-J."/>
            <person name="Ramirez L."/>
            <person name="Alfaro M."/>
            <person name="Sun H."/>
            <person name="Tritt A."/>
            <person name="Yoshinaga Y."/>
            <person name="Zwiers L.-H."/>
            <person name="Turgeon B."/>
            <person name="Goodwin S."/>
            <person name="Spatafora J."/>
            <person name="Crous P."/>
            <person name="Grigoriev I."/>
        </authorList>
    </citation>
    <scope>NUCLEOTIDE SEQUENCE</scope>
    <source>
        <strain evidence="3">CBS 627.86</strain>
    </source>
</reference>
<dbReference type="EMBL" id="ML977316">
    <property type="protein sequence ID" value="KAF2119127.1"/>
    <property type="molecule type" value="Genomic_DNA"/>
</dbReference>
<evidence type="ECO:0000313" key="3">
    <source>
        <dbReference type="EMBL" id="KAF2119127.1"/>
    </source>
</evidence>
<feature type="compositionally biased region" description="Basic and acidic residues" evidence="1">
    <location>
        <begin position="86"/>
        <end position="110"/>
    </location>
</feature>
<keyword evidence="2" id="KW-1133">Transmembrane helix</keyword>
<feature type="compositionally biased region" description="Polar residues" evidence="1">
    <location>
        <begin position="137"/>
        <end position="157"/>
    </location>
</feature>
<keyword evidence="4" id="KW-1185">Reference proteome</keyword>
<sequence length="258" mass="28905">MPYLDYSQVRLLQTNHTTKGISTDFRKDDILDPNEVVQPGGVVNNRPQTLPLDPIPLTTLCVLVAALMGLGLYMWVRHHKRKQEKAAAAERARQKEAEDPRYPPEGRINPRDFSIQQKNAPYLSPIEEEAKDKEKTSLQSSSRQGSIQNDRLQNNEQEPQHGASRRPTRDAQPGPSRQPTIREEPKSGPEDLPQPASRQATLKDESQPSEANLRPIASEPPPAQPEVAPVEQDPENPDLPPSRANTGFVHRLLKKLTL</sequence>
<dbReference type="AlphaFoldDB" id="A0A6A5ZJT7"/>
<gene>
    <name evidence="3" type="ORF">BDV96DRAFT_596900</name>
</gene>
<dbReference type="Proteomes" id="UP000799770">
    <property type="component" value="Unassembled WGS sequence"/>
</dbReference>
<keyword evidence="2" id="KW-0472">Membrane</keyword>
<feature type="transmembrane region" description="Helical" evidence="2">
    <location>
        <begin position="55"/>
        <end position="76"/>
    </location>
</feature>
<feature type="compositionally biased region" description="Basic and acidic residues" evidence="1">
    <location>
        <begin position="180"/>
        <end position="189"/>
    </location>
</feature>
<evidence type="ECO:0000256" key="1">
    <source>
        <dbReference type="SAM" id="MobiDB-lite"/>
    </source>
</evidence>
<accession>A0A6A5ZJT7</accession>
<feature type="region of interest" description="Disordered" evidence="1">
    <location>
        <begin position="86"/>
        <end position="248"/>
    </location>
</feature>
<keyword evidence="2" id="KW-0812">Transmembrane</keyword>
<evidence type="ECO:0000313" key="4">
    <source>
        <dbReference type="Proteomes" id="UP000799770"/>
    </source>
</evidence>
<organism evidence="3 4">
    <name type="scientific">Lophiotrema nucula</name>
    <dbReference type="NCBI Taxonomy" id="690887"/>
    <lineage>
        <taxon>Eukaryota</taxon>
        <taxon>Fungi</taxon>
        <taxon>Dikarya</taxon>
        <taxon>Ascomycota</taxon>
        <taxon>Pezizomycotina</taxon>
        <taxon>Dothideomycetes</taxon>
        <taxon>Pleosporomycetidae</taxon>
        <taxon>Pleosporales</taxon>
        <taxon>Lophiotremataceae</taxon>
        <taxon>Lophiotrema</taxon>
    </lineage>
</organism>